<keyword evidence="9" id="KW-0221">Differentiation</keyword>
<evidence type="ECO:0000259" key="24">
    <source>
        <dbReference type="PROSITE" id="PS50026"/>
    </source>
</evidence>
<dbReference type="InterPro" id="IPR000800">
    <property type="entry name" value="Notch_dom"/>
</dbReference>
<dbReference type="PROSITE" id="PS01186">
    <property type="entry name" value="EGF_2"/>
    <property type="match status" value="2"/>
</dbReference>
<evidence type="ECO:0000256" key="1">
    <source>
        <dbReference type="ARBA" id="ARBA00004123"/>
    </source>
</evidence>
<evidence type="ECO:0000256" key="14">
    <source>
        <dbReference type="ARBA" id="ARBA00023136"/>
    </source>
</evidence>
<feature type="domain" description="EGF-like" evidence="24">
    <location>
        <begin position="20"/>
        <end position="57"/>
    </location>
</feature>
<sequence length="1030" mass="115807">MWLVLIATLILFPFNSCFHISNLCQNKCLNNGTCIINSEDKRESCLCSKAFSGDRCQVNIDECSSSPCRHGGLCIDGLGEFICSCPEGYEGRFCEIPIDPCYHNPCENQGACIRTGYHNDKFRCVCPINYSGRLCQIYIKDYCASSPCLSNATCENSPHGYRCYCPSDDQCDKAKIKNLTCSTTLFNNTNQCVYGICQHGKCSCFPGWKGDFCSDDIDECKMNPCVNQGTCYNTPGSYLCLCPPGMTNKNCHNIQCSESTCLNGGVCSRKDNGISFCQCPANFYGHHCELLVVNTRHSQATMDTCQINNCSSKRNNNRCDHECNFAPCQFDNYECTLKRDPWDLCPINDCWRLFRNGQCDEKCNIKECLLDGFDCDRQLSTCNISYCQSVVLNGICNHECNKIGCDYDRDDCVPTYNDGLLGTIVLQLEITKETFDKRKESFLQRFSSILNSPVKISLNKDGSELILPWYKDGNDKTKPIGIKIYITILKTCNSSNSSNCQFDSVRQSVDYLGALQQNGELAERLQMPISDINILPDSAQPVKDKSKYIYLVTIIPCVLVLTLLVGYGLMQRPRRLIKAPVWFPTTLIDENKRETSWINRIKTKNTNFDVSNNKKQKLDHQSLSPDCETMPTNTLNIPGGPNGDINILELEISRRDPFGKYEADEETNLNFYINNGADIHSRSGSNQETLLHLACRRRRLTAVRVLIAHGSDPNARDIYGATPLLRAVSAKALDIVQFLLTNANMLKLDINASTYTYERDNEELPGDNPLRKAIRAHYNDIAECLLIAGADVDATDRCDASVGGNETRIGRTALHYSAITNNMNGALLLLKHTANIEAQDEHLETPLYKAAYNLAFATWEVLIRHGAKSQIANEDGYTPKSIAMKQIGAGPFRFGPDSDEVLNSIQPKSDAEKHFIQWLKNECPPNCHLESTNIKKEPIRKKTIVKKKTNYMHHYPQTAQLLNNNSHSQPPPPPPYTMTNCYQQPFYGQYPLPTPYTHVEHFQPSPPPSSQCEIADQELYFPISYPSFSL</sequence>
<dbReference type="SMART" id="SM00179">
    <property type="entry name" value="EGF_CA"/>
    <property type="match status" value="4"/>
</dbReference>
<evidence type="ECO:0008006" key="29">
    <source>
        <dbReference type="Google" id="ProtNLM"/>
    </source>
</evidence>
<dbReference type="PROSITE" id="PS50258">
    <property type="entry name" value="LNR"/>
    <property type="match status" value="1"/>
</dbReference>
<feature type="domain" description="EGF-like" evidence="24">
    <location>
        <begin position="97"/>
        <end position="136"/>
    </location>
</feature>
<dbReference type="InterPro" id="IPR002110">
    <property type="entry name" value="Ankyrin_rpt"/>
</dbReference>
<feature type="repeat" description="ANK" evidence="20">
    <location>
        <begin position="765"/>
        <end position="797"/>
    </location>
</feature>
<evidence type="ECO:0000256" key="16">
    <source>
        <dbReference type="ARBA" id="ARBA00023159"/>
    </source>
</evidence>
<dbReference type="Pfam" id="PF12796">
    <property type="entry name" value="Ank_2"/>
    <property type="match status" value="1"/>
</dbReference>
<name>A0A819DLL6_9BILA</name>
<evidence type="ECO:0000256" key="6">
    <source>
        <dbReference type="ARBA" id="ARBA00022692"/>
    </source>
</evidence>
<evidence type="ECO:0000313" key="26">
    <source>
        <dbReference type="EMBL" id="CAF2179944.1"/>
    </source>
</evidence>
<evidence type="ECO:0000259" key="25">
    <source>
        <dbReference type="PROSITE" id="PS50258"/>
    </source>
</evidence>
<evidence type="ECO:0000256" key="7">
    <source>
        <dbReference type="ARBA" id="ARBA00022729"/>
    </source>
</evidence>
<evidence type="ECO:0000256" key="13">
    <source>
        <dbReference type="ARBA" id="ARBA00023043"/>
    </source>
</evidence>
<feature type="disulfide bond" evidence="21">
    <location>
        <begin position="242"/>
        <end position="251"/>
    </location>
</feature>
<dbReference type="PANTHER" id="PTHR45836">
    <property type="entry name" value="SLIT HOMOLOG"/>
    <property type="match status" value="1"/>
</dbReference>
<dbReference type="SUPFAM" id="SSF90193">
    <property type="entry name" value="Notch domain"/>
    <property type="match status" value="2"/>
</dbReference>
<protein>
    <recommendedName>
        <fullName evidence="29">Notch</fullName>
    </recommendedName>
</protein>
<evidence type="ECO:0000256" key="22">
    <source>
        <dbReference type="SAM" id="Phobius"/>
    </source>
</evidence>
<dbReference type="InterPro" id="IPR013032">
    <property type="entry name" value="EGF-like_CS"/>
</dbReference>
<keyword evidence="13 20" id="KW-0040">ANK repeat</keyword>
<dbReference type="Pfam" id="PF06816">
    <property type="entry name" value="NOD"/>
    <property type="match status" value="1"/>
</dbReference>
<evidence type="ECO:0000256" key="19">
    <source>
        <dbReference type="ARBA" id="ARBA00023242"/>
    </source>
</evidence>
<dbReference type="EMBL" id="CAJOBG010000617">
    <property type="protein sequence ID" value="CAF3836973.1"/>
    <property type="molecule type" value="Genomic_DNA"/>
</dbReference>
<keyword evidence="5 21" id="KW-0245">EGF-like domain</keyword>
<keyword evidence="28" id="KW-1185">Reference proteome</keyword>
<feature type="signal peptide" evidence="23">
    <location>
        <begin position="1"/>
        <end position="17"/>
    </location>
</feature>
<dbReference type="GO" id="GO:0005886">
    <property type="term" value="C:plasma membrane"/>
    <property type="evidence" value="ECO:0007669"/>
    <property type="project" value="UniProtKB-SubCell"/>
</dbReference>
<dbReference type="Pfam" id="PF00066">
    <property type="entry name" value="Notch"/>
    <property type="match status" value="3"/>
</dbReference>
<keyword evidence="14 22" id="KW-0472">Membrane</keyword>
<accession>A0A819DLL6</accession>
<evidence type="ECO:0000256" key="2">
    <source>
        <dbReference type="ARBA" id="ARBA00004251"/>
    </source>
</evidence>
<keyword evidence="17" id="KW-0804">Transcription</keyword>
<keyword evidence="8" id="KW-0677">Repeat</keyword>
<dbReference type="PROSITE" id="PS01187">
    <property type="entry name" value="EGF_CA"/>
    <property type="match status" value="2"/>
</dbReference>
<feature type="disulfide bond" evidence="21">
    <location>
        <begin position="24"/>
        <end position="34"/>
    </location>
</feature>
<dbReference type="PRINTS" id="PR00010">
    <property type="entry name" value="EGFBLOOD"/>
</dbReference>
<dbReference type="PROSITE" id="PS00010">
    <property type="entry name" value="ASX_HYDROXYL"/>
    <property type="match status" value="3"/>
</dbReference>
<keyword evidence="12" id="KW-0805">Transcription regulation</keyword>
<dbReference type="InterPro" id="IPR010660">
    <property type="entry name" value="Notch_NOD_dom"/>
</dbReference>
<feature type="disulfide bond" evidence="21">
    <location>
        <begin position="85"/>
        <end position="94"/>
    </location>
</feature>
<dbReference type="CDD" id="cd00054">
    <property type="entry name" value="EGF_CA"/>
    <property type="match status" value="4"/>
</dbReference>
<organism evidence="27 28">
    <name type="scientific">Rotaria magnacalcarata</name>
    <dbReference type="NCBI Taxonomy" id="392030"/>
    <lineage>
        <taxon>Eukaryota</taxon>
        <taxon>Metazoa</taxon>
        <taxon>Spiralia</taxon>
        <taxon>Gnathifera</taxon>
        <taxon>Rotifera</taxon>
        <taxon>Eurotatoria</taxon>
        <taxon>Bdelloidea</taxon>
        <taxon>Philodinida</taxon>
        <taxon>Philodinidae</taxon>
        <taxon>Rotaria</taxon>
    </lineage>
</organism>
<dbReference type="InterPro" id="IPR000742">
    <property type="entry name" value="EGF"/>
</dbReference>
<dbReference type="AlphaFoldDB" id="A0A819DLL6"/>
<evidence type="ECO:0000256" key="11">
    <source>
        <dbReference type="ARBA" id="ARBA00022989"/>
    </source>
</evidence>
<feature type="domain" description="EGF-like" evidence="24">
    <location>
        <begin position="139"/>
        <end position="172"/>
    </location>
</feature>
<dbReference type="Gene3D" id="3.30.70.3310">
    <property type="match status" value="1"/>
</dbReference>
<dbReference type="InterPro" id="IPR018097">
    <property type="entry name" value="EGF_Ca-bd_CS"/>
</dbReference>
<feature type="domain" description="EGF-like" evidence="24">
    <location>
        <begin position="59"/>
        <end position="95"/>
    </location>
</feature>
<keyword evidence="4" id="KW-1003">Cell membrane</keyword>
<evidence type="ECO:0000256" key="20">
    <source>
        <dbReference type="PROSITE-ProRule" id="PRU00023"/>
    </source>
</evidence>
<dbReference type="SMART" id="SM00248">
    <property type="entry name" value="ANK"/>
    <property type="match status" value="5"/>
</dbReference>
<feature type="disulfide bond" evidence="21">
    <location>
        <begin position="47"/>
        <end position="56"/>
    </location>
</feature>
<dbReference type="PROSITE" id="PS50026">
    <property type="entry name" value="EGF_3"/>
    <property type="match status" value="6"/>
</dbReference>
<feature type="transmembrane region" description="Helical" evidence="22">
    <location>
        <begin position="548"/>
        <end position="569"/>
    </location>
</feature>
<keyword evidence="6 22" id="KW-0812">Transmembrane</keyword>
<evidence type="ECO:0000256" key="9">
    <source>
        <dbReference type="ARBA" id="ARBA00022782"/>
    </source>
</evidence>
<dbReference type="PROSITE" id="PS50297">
    <property type="entry name" value="ANK_REP_REGION"/>
    <property type="match status" value="3"/>
</dbReference>
<feature type="repeat" description="ANK" evidence="20">
    <location>
        <begin position="686"/>
        <end position="718"/>
    </location>
</feature>
<feature type="disulfide bond" evidence="21">
    <location>
        <begin position="28"/>
        <end position="45"/>
    </location>
</feature>
<dbReference type="SMART" id="SM00004">
    <property type="entry name" value="NL"/>
    <property type="match status" value="3"/>
</dbReference>
<dbReference type="EMBL" id="CAJNRF010015774">
    <property type="protein sequence ID" value="CAF2179944.1"/>
    <property type="molecule type" value="Genomic_DNA"/>
</dbReference>
<feature type="repeat" description="ANK" evidence="20">
    <location>
        <begin position="809"/>
        <end position="841"/>
    </location>
</feature>
<dbReference type="PRINTS" id="PR01983">
    <property type="entry name" value="NOTCH"/>
</dbReference>
<dbReference type="InterPro" id="IPR001881">
    <property type="entry name" value="EGF-like_Ca-bd_dom"/>
</dbReference>
<dbReference type="PROSITE" id="PS50088">
    <property type="entry name" value="ANK_REPEAT"/>
    <property type="match status" value="3"/>
</dbReference>
<dbReference type="Proteomes" id="UP000663856">
    <property type="component" value="Unassembled WGS sequence"/>
</dbReference>
<keyword evidence="10" id="KW-0914">Notch signaling pathway</keyword>
<dbReference type="SUPFAM" id="SSF48403">
    <property type="entry name" value="Ankyrin repeat"/>
    <property type="match status" value="1"/>
</dbReference>
<feature type="chain" id="PRO_5036234932" description="Notch" evidence="23">
    <location>
        <begin position="18"/>
        <end position="1030"/>
    </location>
</feature>
<dbReference type="FunFam" id="2.10.25.10:FF:000472">
    <property type="entry name" value="Uncharacterized protein, isoform A"/>
    <property type="match status" value="1"/>
</dbReference>
<dbReference type="PRINTS" id="PR01452">
    <property type="entry name" value="LNOTCHREPEAT"/>
</dbReference>
<dbReference type="GO" id="GO:0005509">
    <property type="term" value="F:calcium ion binding"/>
    <property type="evidence" value="ECO:0007669"/>
    <property type="project" value="InterPro"/>
</dbReference>
<dbReference type="Gene3D" id="1.25.40.20">
    <property type="entry name" value="Ankyrin repeat-containing domain"/>
    <property type="match status" value="1"/>
</dbReference>
<proteinExistence type="predicted"/>
<dbReference type="Proteomes" id="UP000663866">
    <property type="component" value="Unassembled WGS sequence"/>
</dbReference>
<feature type="domain" description="LNR" evidence="25">
    <location>
        <begin position="345"/>
        <end position="385"/>
    </location>
</feature>
<dbReference type="Pfam" id="PF12661">
    <property type="entry name" value="hEGF"/>
    <property type="match status" value="1"/>
</dbReference>
<keyword evidence="15 21" id="KW-1015">Disulfide bond</keyword>
<dbReference type="GO" id="GO:0043235">
    <property type="term" value="C:receptor complex"/>
    <property type="evidence" value="ECO:0007669"/>
    <property type="project" value="TreeGrafter"/>
</dbReference>
<evidence type="ECO:0000256" key="5">
    <source>
        <dbReference type="ARBA" id="ARBA00022536"/>
    </source>
</evidence>
<dbReference type="PANTHER" id="PTHR45836:SF13">
    <property type="entry name" value="PROTEIN CRUMBS"/>
    <property type="match status" value="1"/>
</dbReference>
<feature type="disulfide bond" evidence="21">
    <location>
        <begin position="279"/>
        <end position="288"/>
    </location>
</feature>
<keyword evidence="11 22" id="KW-1133">Transmembrane helix</keyword>
<feature type="disulfide bond" evidence="21">
    <location>
        <begin position="126"/>
        <end position="135"/>
    </location>
</feature>
<gene>
    <name evidence="27" type="ORF">OVN521_LOCUS6010</name>
    <name evidence="26" type="ORF">WKI299_LOCUS33405</name>
</gene>
<comment type="caution">
    <text evidence="21">Lacks conserved residue(s) required for the propagation of feature annotation.</text>
</comment>
<keyword evidence="16" id="KW-0010">Activator</keyword>
<keyword evidence="7 23" id="KW-0732">Signal</keyword>
<dbReference type="InterPro" id="IPR035993">
    <property type="entry name" value="Notch-like_dom_sf"/>
</dbReference>
<dbReference type="FunFam" id="2.10.25.10:FF:000125">
    <property type="entry name" value="Neurogenic locus notch protein-like"/>
    <property type="match status" value="1"/>
</dbReference>
<evidence type="ECO:0000256" key="4">
    <source>
        <dbReference type="ARBA" id="ARBA00022475"/>
    </source>
</evidence>
<dbReference type="InterPro" id="IPR000152">
    <property type="entry name" value="EGF-type_Asp/Asn_hydroxyl_site"/>
</dbReference>
<evidence type="ECO:0000256" key="10">
    <source>
        <dbReference type="ARBA" id="ARBA00022976"/>
    </source>
</evidence>
<dbReference type="Pfam" id="PF00023">
    <property type="entry name" value="Ank"/>
    <property type="match status" value="1"/>
</dbReference>
<evidence type="ECO:0000256" key="18">
    <source>
        <dbReference type="ARBA" id="ARBA00023180"/>
    </source>
</evidence>
<dbReference type="Gene3D" id="3.30.300.320">
    <property type="match status" value="1"/>
</dbReference>
<dbReference type="GO" id="GO:0007219">
    <property type="term" value="P:Notch signaling pathway"/>
    <property type="evidence" value="ECO:0007669"/>
    <property type="project" value="UniProtKB-KW"/>
</dbReference>
<dbReference type="PROSITE" id="PS00022">
    <property type="entry name" value="EGF_1"/>
    <property type="match status" value="5"/>
</dbReference>
<keyword evidence="18" id="KW-0325">Glycoprotein</keyword>
<keyword evidence="19" id="KW-0539">Nucleus</keyword>
<evidence type="ECO:0000256" key="12">
    <source>
        <dbReference type="ARBA" id="ARBA00023015"/>
    </source>
</evidence>
<evidence type="ECO:0000256" key="23">
    <source>
        <dbReference type="SAM" id="SignalP"/>
    </source>
</evidence>
<evidence type="ECO:0000313" key="28">
    <source>
        <dbReference type="Proteomes" id="UP000663866"/>
    </source>
</evidence>
<reference evidence="27" key="1">
    <citation type="submission" date="2021-02" db="EMBL/GenBank/DDBJ databases">
        <authorList>
            <person name="Nowell W R."/>
        </authorList>
    </citation>
    <scope>NUCLEOTIDE SEQUENCE</scope>
</reference>
<comment type="caution">
    <text evidence="27">The sequence shown here is derived from an EMBL/GenBank/DDBJ whole genome shotgun (WGS) entry which is preliminary data.</text>
</comment>
<dbReference type="SUPFAM" id="SSF57196">
    <property type="entry name" value="EGF/Laminin"/>
    <property type="match status" value="5"/>
</dbReference>
<dbReference type="GO" id="GO:0005634">
    <property type="term" value="C:nucleus"/>
    <property type="evidence" value="ECO:0007669"/>
    <property type="project" value="UniProtKB-SubCell"/>
</dbReference>
<evidence type="ECO:0000256" key="15">
    <source>
        <dbReference type="ARBA" id="ARBA00023157"/>
    </source>
</evidence>
<dbReference type="GO" id="GO:0007411">
    <property type="term" value="P:axon guidance"/>
    <property type="evidence" value="ECO:0007669"/>
    <property type="project" value="TreeGrafter"/>
</dbReference>
<dbReference type="Pfam" id="PF00008">
    <property type="entry name" value="EGF"/>
    <property type="match status" value="2"/>
</dbReference>
<evidence type="ECO:0000313" key="27">
    <source>
        <dbReference type="EMBL" id="CAF3836973.1"/>
    </source>
</evidence>
<evidence type="ECO:0000256" key="3">
    <source>
        <dbReference type="ARBA" id="ARBA00022473"/>
    </source>
</evidence>
<feature type="domain" description="EGF-like" evidence="24">
    <location>
        <begin position="253"/>
        <end position="289"/>
    </location>
</feature>
<evidence type="ECO:0000256" key="21">
    <source>
        <dbReference type="PROSITE-ProRule" id="PRU00076"/>
    </source>
</evidence>
<dbReference type="InterPro" id="IPR051355">
    <property type="entry name" value="Notch/Slit_guidance"/>
</dbReference>
<dbReference type="FunFam" id="3.30.300.320:FF:000001">
    <property type="entry name" value="Neurogenic locus notch 1"/>
    <property type="match status" value="1"/>
</dbReference>
<dbReference type="InterPro" id="IPR036770">
    <property type="entry name" value="Ankyrin_rpt-contain_sf"/>
</dbReference>
<comment type="subcellular location">
    <subcellularLocation>
        <location evidence="2">Cell membrane</location>
        <topology evidence="2">Single-pass type I membrane protein</topology>
    </subcellularLocation>
    <subcellularLocation>
        <location evidence="1">Nucleus</location>
    </subcellularLocation>
</comment>
<keyword evidence="3" id="KW-0217">Developmental protein</keyword>
<evidence type="ECO:0000256" key="8">
    <source>
        <dbReference type="ARBA" id="ARBA00022737"/>
    </source>
</evidence>
<dbReference type="SMART" id="SM00181">
    <property type="entry name" value="EGF"/>
    <property type="match status" value="7"/>
</dbReference>
<evidence type="ECO:0000256" key="17">
    <source>
        <dbReference type="ARBA" id="ARBA00023163"/>
    </source>
</evidence>
<dbReference type="Gene3D" id="2.10.25.10">
    <property type="entry name" value="Laminin"/>
    <property type="match status" value="6"/>
</dbReference>
<dbReference type="GO" id="GO:0009986">
    <property type="term" value="C:cell surface"/>
    <property type="evidence" value="ECO:0007669"/>
    <property type="project" value="TreeGrafter"/>
</dbReference>
<feature type="domain" description="EGF-like" evidence="24">
    <location>
        <begin position="216"/>
        <end position="252"/>
    </location>
</feature>